<dbReference type="PANTHER" id="PTHR11686:SF19">
    <property type="entry name" value="GLUTATHIONE HYDROLASE 5 PROENZYME"/>
    <property type="match status" value="1"/>
</dbReference>
<organism evidence="6 7">
    <name type="scientific">Urocolius indicus</name>
    <name type="common">Red-faced mousebird</name>
    <name type="synonym">Colius indicus</name>
    <dbReference type="NCBI Taxonomy" id="458196"/>
    <lineage>
        <taxon>Eukaryota</taxon>
        <taxon>Metazoa</taxon>
        <taxon>Chordata</taxon>
        <taxon>Craniata</taxon>
        <taxon>Vertebrata</taxon>
        <taxon>Euteleostomi</taxon>
        <taxon>Archelosauria</taxon>
        <taxon>Archosauria</taxon>
        <taxon>Dinosauria</taxon>
        <taxon>Saurischia</taxon>
        <taxon>Theropoda</taxon>
        <taxon>Coelurosauria</taxon>
        <taxon>Aves</taxon>
        <taxon>Neognathae</taxon>
        <taxon>Neoaves</taxon>
        <taxon>Telluraves</taxon>
        <taxon>Coraciimorphae</taxon>
        <taxon>Coliiformes</taxon>
        <taxon>Coliidae</taxon>
        <taxon>Urocolius</taxon>
    </lineage>
</organism>
<dbReference type="EMBL" id="WBNH01003737">
    <property type="protein sequence ID" value="NXX77491.1"/>
    <property type="molecule type" value="Genomic_DNA"/>
</dbReference>
<feature type="binding site" evidence="3">
    <location>
        <begin position="403"/>
        <end position="405"/>
    </location>
    <ligand>
        <name>L-glutamate</name>
        <dbReference type="ChEBI" id="CHEBI:29985"/>
    </ligand>
</feature>
<evidence type="ECO:0000313" key="6">
    <source>
        <dbReference type="EMBL" id="NXX77491.1"/>
    </source>
</evidence>
<keyword evidence="4 6" id="KW-0378">Hydrolase</keyword>
<dbReference type="GO" id="GO:0006954">
    <property type="term" value="P:inflammatory response"/>
    <property type="evidence" value="ECO:0007669"/>
    <property type="project" value="TreeGrafter"/>
</dbReference>
<comment type="pathway">
    <text evidence="4">Sulfur metabolism; glutathione metabolism.</text>
</comment>
<dbReference type="InterPro" id="IPR029055">
    <property type="entry name" value="Ntn_hydrolases_N"/>
</dbReference>
<evidence type="ECO:0000256" key="1">
    <source>
        <dbReference type="ARBA" id="ARBA00009381"/>
    </source>
</evidence>
<dbReference type="AlphaFoldDB" id="A0A852KF16"/>
<name>A0A852KF16_UROIN</name>
<dbReference type="InterPro" id="IPR043138">
    <property type="entry name" value="GGT_lsub"/>
</dbReference>
<feature type="chain" id="PRO_5032359253" description="Glutathione hydrolase" evidence="5">
    <location>
        <begin position="24"/>
        <end position="583"/>
    </location>
</feature>
<reference evidence="6" key="1">
    <citation type="submission" date="2020-02" db="EMBL/GenBank/DDBJ databases">
        <title>Bird 10,000 Genomes (B10K) Project - Family phase.</title>
        <authorList>
            <person name="Zhang G."/>
        </authorList>
    </citation>
    <scope>NUCLEOTIDE SEQUENCE</scope>
    <source>
        <strain evidence="6">B10K-DU-030-59</strain>
    </source>
</reference>
<dbReference type="Proteomes" id="UP000654395">
    <property type="component" value="Unassembled WGS sequence"/>
</dbReference>
<keyword evidence="4" id="KW-0012">Acyltransferase</keyword>
<feature type="binding site" evidence="3">
    <location>
        <position position="427"/>
    </location>
    <ligand>
        <name>L-glutamate</name>
        <dbReference type="ChEBI" id="CHEBI:29985"/>
    </ligand>
</feature>
<feature type="non-terminal residue" evidence="6">
    <location>
        <position position="583"/>
    </location>
</feature>
<feature type="binding site" evidence="3">
    <location>
        <position position="490"/>
    </location>
    <ligand>
        <name>L-glutamate</name>
        <dbReference type="ChEBI" id="CHEBI:29985"/>
    </ligand>
</feature>
<comment type="catalytic activity">
    <reaction evidence="4">
        <text>an S-substituted glutathione + H2O = an S-substituted L-cysteinylglycine + L-glutamate</text>
        <dbReference type="Rhea" id="RHEA:59468"/>
        <dbReference type="ChEBI" id="CHEBI:15377"/>
        <dbReference type="ChEBI" id="CHEBI:29985"/>
        <dbReference type="ChEBI" id="CHEBI:90779"/>
        <dbReference type="ChEBI" id="CHEBI:143103"/>
        <dbReference type="EC" id="3.4.19.13"/>
    </reaction>
</comment>
<dbReference type="InterPro" id="IPR000101">
    <property type="entry name" value="GGT_peptidase"/>
</dbReference>
<sequence>AMSPGKLCSLVLLALGALAAVVALVVTLTRPTCGPQRYVHGAVAADTETCSLIGRDILKSGGTAVDAAIAGLICTSVMNPQSSGLGGGVVFTIYNAKTGRVEVINARETVPREFPHNLLSGCATGIHIGPHWIAVPGELRGYEAAHQRHGHLPWKALFEPTIKLLSEPLVISPVMDKIFRHPDFSSPGKQLCPLICDGERFLKLGESFRWPALQQTLRAVAENGANAFYEGQIGKALVEDLRKAGSSISLEDLQEYKAEVSSALSITLNNHTRVFAPGPPLGGAVLMLILKILEEYKLSEASLATPEEKVETYHRIAEALKFGNILKPHMSDPAFSEAQVLVETMLSDKFAEFVRQQIDTRGDHPLKHYDLLESIYSHRYQSKGTSHISVITADGSAVSATSTINYPFGSFVYSSQTGIILNNELADFCMANRSIQSGKHSHPQNTTGGQGMDTQAMHKWTGREKPPSAMVPSILISKTGDMLVIGGAGGAWIISATAMAIINKLWFGYDLEHAISAPIMHTDGANILFEEHFSQEVRGGLLGRGHKEKKKNLMMNVVQGISKDGKCISAYSDKRKLGKSAGY</sequence>
<dbReference type="Pfam" id="PF01019">
    <property type="entry name" value="G_glu_transpept"/>
    <property type="match status" value="1"/>
</dbReference>
<dbReference type="GO" id="GO:0006751">
    <property type="term" value="P:glutathione catabolic process"/>
    <property type="evidence" value="ECO:0007669"/>
    <property type="project" value="UniProtKB-UniRule"/>
</dbReference>
<keyword evidence="5" id="KW-0732">Signal</keyword>
<comment type="caution">
    <text evidence="6">The sequence shown here is derived from an EMBL/GenBank/DDBJ whole genome shotgun (WGS) entry which is preliminary data.</text>
</comment>
<dbReference type="SUPFAM" id="SSF56235">
    <property type="entry name" value="N-terminal nucleophile aminohydrolases (Ntn hydrolases)"/>
    <property type="match status" value="1"/>
</dbReference>
<evidence type="ECO:0000313" key="7">
    <source>
        <dbReference type="Proteomes" id="UP000654395"/>
    </source>
</evidence>
<dbReference type="InterPro" id="IPR055262">
    <property type="entry name" value="GGT_CS"/>
</dbReference>
<feature type="binding site" evidence="3">
    <location>
        <position position="107"/>
    </location>
    <ligand>
        <name>L-glutamate</name>
        <dbReference type="ChEBI" id="CHEBI:29985"/>
    </ligand>
</feature>
<evidence type="ECO:0000256" key="2">
    <source>
        <dbReference type="PIRSR" id="PIRSR600101-1"/>
    </source>
</evidence>
<feature type="non-terminal residue" evidence="6">
    <location>
        <position position="1"/>
    </location>
</feature>
<keyword evidence="7" id="KW-1185">Reference proteome</keyword>
<dbReference type="UniPathway" id="UPA00204"/>
<dbReference type="GO" id="GO:0005886">
    <property type="term" value="C:plasma membrane"/>
    <property type="evidence" value="ECO:0007669"/>
    <property type="project" value="TreeGrafter"/>
</dbReference>
<comment type="subcellular location">
    <subcellularLocation>
        <location evidence="4">Membrane</location>
        <topology evidence="4">Single-pass type II membrane protein</topology>
    </subcellularLocation>
</comment>
<comment type="similarity">
    <text evidence="1">Belongs to the gamma-glutamyltransferase family.</text>
</comment>
<dbReference type="EC" id="3.4.19.13" evidence="4"/>
<evidence type="ECO:0000256" key="5">
    <source>
        <dbReference type="SAM" id="SignalP"/>
    </source>
</evidence>
<dbReference type="InterPro" id="IPR043137">
    <property type="entry name" value="GGT_ssub_C"/>
</dbReference>
<dbReference type="OrthoDB" id="1081007at2759"/>
<dbReference type="EC" id="2.3.2.2" evidence="4"/>
<comment type="catalytic activity">
    <reaction evidence="4">
        <text>glutathione + H2O = L-cysteinylglycine + L-glutamate</text>
        <dbReference type="Rhea" id="RHEA:28807"/>
        <dbReference type="ChEBI" id="CHEBI:15377"/>
        <dbReference type="ChEBI" id="CHEBI:29985"/>
        <dbReference type="ChEBI" id="CHEBI:57925"/>
        <dbReference type="ChEBI" id="CHEBI:61694"/>
        <dbReference type="EC" id="3.4.19.13"/>
    </reaction>
</comment>
<dbReference type="GO" id="GO:0103068">
    <property type="term" value="F:leukotriene C4 gamma-glutamyl transferase activity"/>
    <property type="evidence" value="ECO:0007669"/>
    <property type="project" value="UniProtKB-EC"/>
</dbReference>
<comment type="function">
    <text evidence="4">Cleaves the gamma-glutamyl peptide bond of glutathione and glutathione conjugates.</text>
</comment>
<dbReference type="PANTHER" id="PTHR11686">
    <property type="entry name" value="GAMMA GLUTAMYL TRANSPEPTIDASE"/>
    <property type="match status" value="1"/>
</dbReference>
<proteinExistence type="inferred from homology"/>
<evidence type="ECO:0000256" key="3">
    <source>
        <dbReference type="PIRSR" id="PIRSR600101-2"/>
    </source>
</evidence>
<accession>A0A852KF16</accession>
<dbReference type="FunFam" id="1.10.246.130:FF:000001">
    <property type="entry name" value="Gamma-glutamyltransferase 5 isoform 1"/>
    <property type="match status" value="1"/>
</dbReference>
<feature type="active site" description="Nucleophile" evidence="2">
    <location>
        <position position="385"/>
    </location>
</feature>
<feature type="signal peptide" evidence="5">
    <location>
        <begin position="1"/>
        <end position="23"/>
    </location>
</feature>
<dbReference type="Gene3D" id="3.60.20.40">
    <property type="match status" value="1"/>
</dbReference>
<dbReference type="PROSITE" id="PS00462">
    <property type="entry name" value="G_GLU_TRANSPEPTIDASE"/>
    <property type="match status" value="1"/>
</dbReference>
<dbReference type="GO" id="GO:1901750">
    <property type="term" value="P:leukotriene D4 biosynthetic process"/>
    <property type="evidence" value="ECO:0007669"/>
    <property type="project" value="TreeGrafter"/>
</dbReference>
<dbReference type="PRINTS" id="PR01210">
    <property type="entry name" value="GGTRANSPTASE"/>
</dbReference>
<evidence type="ECO:0000256" key="4">
    <source>
        <dbReference type="RuleBase" id="RU368068"/>
    </source>
</evidence>
<dbReference type="GO" id="GO:0036374">
    <property type="term" value="F:glutathione hydrolase activity"/>
    <property type="evidence" value="ECO:0007669"/>
    <property type="project" value="UniProtKB-UniRule"/>
</dbReference>
<dbReference type="GO" id="GO:0002951">
    <property type="term" value="F:leukotriene-C(4) hydrolase"/>
    <property type="evidence" value="ECO:0007669"/>
    <property type="project" value="TreeGrafter"/>
</dbReference>
<gene>
    <name evidence="6" type="primary">Ggt5</name>
    <name evidence="6" type="ORF">UROIND_R08811</name>
</gene>
<comment type="catalytic activity">
    <reaction evidence="4">
        <text>an N-terminal (5-L-glutamyl)-[peptide] + an alpha-amino acid = 5-L-glutamyl amino acid + an N-terminal L-alpha-aminoacyl-[peptide]</text>
        <dbReference type="Rhea" id="RHEA:23904"/>
        <dbReference type="Rhea" id="RHEA-COMP:9780"/>
        <dbReference type="Rhea" id="RHEA-COMP:9795"/>
        <dbReference type="ChEBI" id="CHEBI:77644"/>
        <dbReference type="ChEBI" id="CHEBI:78597"/>
        <dbReference type="ChEBI" id="CHEBI:78599"/>
        <dbReference type="ChEBI" id="CHEBI:78608"/>
        <dbReference type="EC" id="2.3.2.2"/>
    </reaction>
</comment>
<keyword evidence="4" id="KW-0808">Transferase</keyword>
<dbReference type="Gene3D" id="1.10.246.130">
    <property type="match status" value="1"/>
</dbReference>
<protein>
    <recommendedName>
        <fullName evidence="4">Glutathione hydrolase</fullName>
        <ecNumber evidence="4">2.3.2.2</ecNumber>
        <ecNumber evidence="4">3.4.19.13</ecNumber>
    </recommendedName>
    <alternativeName>
        <fullName evidence="4">Gamma-glutamyltransferase</fullName>
    </alternativeName>
    <alternativeName>
        <fullName evidence="4">Gamma-glutamyltranspeptidase</fullName>
    </alternativeName>
</protein>